<dbReference type="SUPFAM" id="SSF52540">
    <property type="entry name" value="P-loop containing nucleoside triphosphate hydrolases"/>
    <property type="match status" value="1"/>
</dbReference>
<dbReference type="RefSeq" id="WP_089773335.1">
    <property type="nucleotide sequence ID" value="NZ_FNTX01000002.1"/>
</dbReference>
<dbReference type="SMART" id="SM00421">
    <property type="entry name" value="HTH_LUXR"/>
    <property type="match status" value="1"/>
</dbReference>
<dbReference type="PANTHER" id="PTHR44688:SF16">
    <property type="entry name" value="DNA-BINDING TRANSCRIPTIONAL ACTIVATOR DEVR_DOSR"/>
    <property type="match status" value="1"/>
</dbReference>
<evidence type="ECO:0000256" key="3">
    <source>
        <dbReference type="ARBA" id="ARBA00023163"/>
    </source>
</evidence>
<keyword evidence="1" id="KW-0805">Transcription regulation</keyword>
<evidence type="ECO:0000256" key="1">
    <source>
        <dbReference type="ARBA" id="ARBA00023015"/>
    </source>
</evidence>
<dbReference type="InterPro" id="IPR041664">
    <property type="entry name" value="AAA_16"/>
</dbReference>
<dbReference type="PROSITE" id="PS50043">
    <property type="entry name" value="HTH_LUXR_2"/>
    <property type="match status" value="1"/>
</dbReference>
<gene>
    <name evidence="6" type="ORF">SAMN04488554_2364</name>
</gene>
<dbReference type="Pfam" id="PF00196">
    <property type="entry name" value="GerE"/>
    <property type="match status" value="1"/>
</dbReference>
<dbReference type="Pfam" id="PF13191">
    <property type="entry name" value="AAA_16"/>
    <property type="match status" value="1"/>
</dbReference>
<dbReference type="InterPro" id="IPR027417">
    <property type="entry name" value="P-loop_NTPase"/>
</dbReference>
<dbReference type="InterPro" id="IPR016032">
    <property type="entry name" value="Sig_transdc_resp-reg_C-effctor"/>
</dbReference>
<dbReference type="STRING" id="648782.SAMN04488554_2364"/>
<dbReference type="GO" id="GO:0006355">
    <property type="term" value="P:regulation of DNA-templated transcription"/>
    <property type="evidence" value="ECO:0007669"/>
    <property type="project" value="InterPro"/>
</dbReference>
<sequence length="893" mass="95139">MPVTGEPDHDDRGTLTSAHALSTRSREVAGASSAGTPSAAADHAPAQQIEQVHQLVRSLHAGRGTLVFGEAGVGKSHLVSRALIGEGYPDEIASPSLPPPPTTPLTTAFEGLVHLLSLTRRPATASEAAVVVRQQLTPASSGRCPPLLRVDGAHLLDDASAAVIAELARRGHLTLVATARPHAAATAPWYNLWHDAILDRLDIHTLPAHEIEGLLTSMLGSPVAPGILHYLWSRSGGNALHLRELAVSLNAAGGLTADRPVRSLTVMPEPAPALLAVATTELADLSENALHALRTLALLGPLTLGTLRDSIDRGTVEGLLQRGLIRTRPAERLPELMVEPAHNLLREALLSTMPHDQRLAILRHATGHGGGGGVLGRQAVLLMLSQGWPLGYPTIRGAVAEAFSHHRPDEVVSLVDAAFGPTGSNRLSTIETISLLLDRAEAHRLLSDADAALDDIAALLPQLRGAVAAAPTDARLPTLVLTAARLRADLEQHDQDDLDAALSSLAEANQWMSELPVPEHADGPRVELEVSRLRHLGYAGRHRDARTRSLTLLNEIGDPRLVLPLVYPTGMGLLQAGQFDDAWSIAARYRSAISAGSDARGEAADELAALQVLAHLAAGEIDELEALAPTRFDSPRAGARWLDVHVGAGLTAAARGAWSRAQHRLRKGRDHRDLLAPPGIDAYARAVEALAAAAGGERVQAQELLTSIRSMPRSQTAVLSGELRLLRLDTMLWLRSPSLPQAARALASWARLSGLARIEMEALHRSLLLDLRSAHLPYDGVLDRIRQLRQDLASPRASALAAHAEALADADTDLAGIAERDLNERGLWLPPGPRSHGLTPREREVAALARARLTSRTIATRLGVSSRTVDSHLASVFAKLGVSSREELTYALR</sequence>
<dbReference type="PRINTS" id="PR00038">
    <property type="entry name" value="HTHLUXR"/>
</dbReference>
<dbReference type="InterPro" id="IPR000792">
    <property type="entry name" value="Tscrpt_reg_LuxR_C"/>
</dbReference>
<dbReference type="PANTHER" id="PTHR44688">
    <property type="entry name" value="DNA-BINDING TRANSCRIPTIONAL ACTIVATOR DEVR_DOSR"/>
    <property type="match status" value="1"/>
</dbReference>
<dbReference type="EMBL" id="FNTX01000002">
    <property type="protein sequence ID" value="SEE66387.1"/>
    <property type="molecule type" value="Genomic_DNA"/>
</dbReference>
<feature type="compositionally biased region" description="Polar residues" evidence="4">
    <location>
        <begin position="14"/>
        <end position="23"/>
    </location>
</feature>
<feature type="compositionally biased region" description="Low complexity" evidence="4">
    <location>
        <begin position="29"/>
        <end position="41"/>
    </location>
</feature>
<dbReference type="CDD" id="cd06170">
    <property type="entry name" value="LuxR_C_like"/>
    <property type="match status" value="1"/>
</dbReference>
<dbReference type="SUPFAM" id="SSF46894">
    <property type="entry name" value="C-terminal effector domain of the bipartite response regulators"/>
    <property type="match status" value="1"/>
</dbReference>
<evidence type="ECO:0000313" key="7">
    <source>
        <dbReference type="Proteomes" id="UP000199220"/>
    </source>
</evidence>
<dbReference type="GO" id="GO:0003677">
    <property type="term" value="F:DNA binding"/>
    <property type="evidence" value="ECO:0007669"/>
    <property type="project" value="UniProtKB-KW"/>
</dbReference>
<dbReference type="InterPro" id="IPR036388">
    <property type="entry name" value="WH-like_DNA-bd_sf"/>
</dbReference>
<keyword evidence="7" id="KW-1185">Reference proteome</keyword>
<proteinExistence type="predicted"/>
<reference evidence="7" key="1">
    <citation type="submission" date="2016-10" db="EMBL/GenBank/DDBJ databases">
        <authorList>
            <person name="Varghese N."/>
            <person name="Submissions S."/>
        </authorList>
    </citation>
    <scope>NUCLEOTIDE SEQUENCE [LARGE SCALE GENOMIC DNA]</scope>
    <source>
        <strain evidence="7">DSM 21368</strain>
    </source>
</reference>
<dbReference type="AlphaFoldDB" id="A0A1H5KPN5"/>
<dbReference type="OrthoDB" id="3197423at2"/>
<dbReference type="Gene3D" id="1.10.10.10">
    <property type="entry name" value="Winged helix-like DNA-binding domain superfamily/Winged helix DNA-binding domain"/>
    <property type="match status" value="1"/>
</dbReference>
<keyword evidence="2" id="KW-0238">DNA-binding</keyword>
<feature type="domain" description="HTH luxR-type" evidence="5">
    <location>
        <begin position="831"/>
        <end position="893"/>
    </location>
</feature>
<organism evidence="6 7">
    <name type="scientific">Ruania alba</name>
    <dbReference type="NCBI Taxonomy" id="648782"/>
    <lineage>
        <taxon>Bacteria</taxon>
        <taxon>Bacillati</taxon>
        <taxon>Actinomycetota</taxon>
        <taxon>Actinomycetes</taxon>
        <taxon>Micrococcales</taxon>
        <taxon>Ruaniaceae</taxon>
        <taxon>Ruania</taxon>
    </lineage>
</organism>
<name>A0A1H5KPN5_9MICO</name>
<dbReference type="Proteomes" id="UP000199220">
    <property type="component" value="Unassembled WGS sequence"/>
</dbReference>
<feature type="compositionally biased region" description="Basic and acidic residues" evidence="4">
    <location>
        <begin position="1"/>
        <end position="13"/>
    </location>
</feature>
<evidence type="ECO:0000313" key="6">
    <source>
        <dbReference type="EMBL" id="SEE66387.1"/>
    </source>
</evidence>
<accession>A0A1H5KPN5</accession>
<feature type="region of interest" description="Disordered" evidence="4">
    <location>
        <begin position="1"/>
        <end position="46"/>
    </location>
</feature>
<evidence type="ECO:0000256" key="2">
    <source>
        <dbReference type="ARBA" id="ARBA00023125"/>
    </source>
</evidence>
<evidence type="ECO:0000256" key="4">
    <source>
        <dbReference type="SAM" id="MobiDB-lite"/>
    </source>
</evidence>
<evidence type="ECO:0000259" key="5">
    <source>
        <dbReference type="PROSITE" id="PS50043"/>
    </source>
</evidence>
<keyword evidence="3" id="KW-0804">Transcription</keyword>
<protein>
    <submittedName>
        <fullName evidence="6">Regulatory protein, luxR family</fullName>
    </submittedName>
</protein>